<dbReference type="HOGENOM" id="CLU_661606_0_0_2"/>
<dbReference type="OrthoDB" id="40950at2157"/>
<name>B1L4S1_KORCO</name>
<gene>
    <name evidence="4" type="ordered locus">Kcr_0699</name>
</gene>
<dbReference type="InParanoid" id="B1L4S1"/>
<dbReference type="GO" id="GO:0003723">
    <property type="term" value="F:RNA binding"/>
    <property type="evidence" value="ECO:0007669"/>
    <property type="project" value="UniProtKB-KW"/>
</dbReference>
<reference evidence="4 5" key="1">
    <citation type="journal article" date="2008" name="Proc. Natl. Acad. Sci. U.S.A.">
        <title>A korarchaeal genome reveals new insights into the evolution of the Archaea.</title>
        <authorList>
            <person name="Elkins J.G."/>
            <person name="Podar M."/>
            <person name="Graham D.E."/>
            <person name="Makarova K.S."/>
            <person name="Wolf Y."/>
            <person name="Randau L."/>
            <person name="Hedlund B.P."/>
            <person name="Brochier-Armanet C."/>
            <person name="Kunin V."/>
            <person name="Anderson I."/>
            <person name="Lapidus A."/>
            <person name="Goltsman E."/>
            <person name="Barry K."/>
            <person name="Koonin E.V."/>
            <person name="Hugenholtz P."/>
            <person name="Kyrpides N."/>
            <person name="Wanner G."/>
            <person name="Richardson P."/>
            <person name="Keller M."/>
            <person name="Stetter K.O."/>
        </authorList>
    </citation>
    <scope>NUCLEOTIDE SEQUENCE [LARGE SCALE GENOMIC DNA]</scope>
    <source>
        <strain evidence="5">OPF8</strain>
    </source>
</reference>
<dbReference type="SMART" id="SM00849">
    <property type="entry name" value="Lactamase_B"/>
    <property type="match status" value="1"/>
</dbReference>
<dbReference type="PANTHER" id="PTHR43694:SF1">
    <property type="entry name" value="RIBONUCLEASE J"/>
    <property type="match status" value="1"/>
</dbReference>
<dbReference type="GO" id="GO:0004532">
    <property type="term" value="F:RNA exonuclease activity"/>
    <property type="evidence" value="ECO:0000318"/>
    <property type="project" value="GO_Central"/>
</dbReference>
<dbReference type="AlphaFoldDB" id="B1L4S1"/>
<dbReference type="GO" id="GO:0006364">
    <property type="term" value="P:rRNA processing"/>
    <property type="evidence" value="ECO:0000318"/>
    <property type="project" value="GO_Central"/>
</dbReference>
<organism evidence="4 5">
    <name type="scientific">Korarchaeum cryptofilum (strain OPF8)</name>
    <dbReference type="NCBI Taxonomy" id="374847"/>
    <lineage>
        <taxon>Archaea</taxon>
        <taxon>Thermoproteota</taxon>
        <taxon>Candidatus Korarchaeia</taxon>
        <taxon>Candidatus Korarchaeales</taxon>
        <taxon>Candidatus Korarchaeaceae</taxon>
        <taxon>Candidatus Korarchaeum</taxon>
    </lineage>
</organism>
<protein>
    <submittedName>
        <fullName evidence="4">Beta-lactamase domain protein</fullName>
    </submittedName>
</protein>
<dbReference type="SUPFAM" id="SSF56281">
    <property type="entry name" value="Metallo-hydrolase/oxidoreductase"/>
    <property type="match status" value="1"/>
</dbReference>
<dbReference type="EnsemblBacteria" id="ACB07450">
    <property type="protein sequence ID" value="ACB07450"/>
    <property type="gene ID" value="Kcr_0699"/>
</dbReference>
<dbReference type="GO" id="GO:0008409">
    <property type="term" value="F:5'-3' exonuclease activity"/>
    <property type="evidence" value="ECO:0000318"/>
    <property type="project" value="GO_Central"/>
</dbReference>
<dbReference type="PANTHER" id="PTHR43694">
    <property type="entry name" value="RIBONUCLEASE J"/>
    <property type="match status" value="1"/>
</dbReference>
<dbReference type="Proteomes" id="UP000001686">
    <property type="component" value="Chromosome"/>
</dbReference>
<keyword evidence="2" id="KW-0694">RNA-binding</keyword>
<keyword evidence="1" id="KW-0378">Hydrolase</keyword>
<evidence type="ECO:0000256" key="1">
    <source>
        <dbReference type="ARBA" id="ARBA00022839"/>
    </source>
</evidence>
<dbReference type="STRING" id="374847.Kcr_0699"/>
<evidence type="ECO:0000313" key="4">
    <source>
        <dbReference type="EMBL" id="ACB07450.1"/>
    </source>
</evidence>
<dbReference type="GeneID" id="6093981"/>
<feature type="domain" description="Metallo-beta-lactamase" evidence="3">
    <location>
        <begin position="12"/>
        <end position="213"/>
    </location>
</feature>
<dbReference type="eggNOG" id="arCOG00547">
    <property type="taxonomic scope" value="Archaea"/>
</dbReference>
<keyword evidence="5" id="KW-1185">Reference proteome</keyword>
<dbReference type="GO" id="GO:0006397">
    <property type="term" value="P:mRNA processing"/>
    <property type="evidence" value="ECO:0000318"/>
    <property type="project" value="GO_Central"/>
</dbReference>
<dbReference type="GO" id="GO:0004521">
    <property type="term" value="F:RNA endonuclease activity"/>
    <property type="evidence" value="ECO:0000318"/>
    <property type="project" value="GO_Central"/>
</dbReference>
<dbReference type="PhylomeDB" id="B1L4S1"/>
<keyword evidence="1" id="KW-0269">Exonuclease</keyword>
<dbReference type="KEGG" id="kcr:Kcr_0699"/>
<dbReference type="RefSeq" id="WP_012309347.1">
    <property type="nucleotide sequence ID" value="NC_010482.1"/>
</dbReference>
<dbReference type="EMBL" id="CP000968">
    <property type="protein sequence ID" value="ACB07450.1"/>
    <property type="molecule type" value="Genomic_DNA"/>
</dbReference>
<dbReference type="Gene3D" id="3.60.15.10">
    <property type="entry name" value="Ribonuclease Z/Hydroxyacylglutathione hydrolase-like"/>
    <property type="match status" value="1"/>
</dbReference>
<dbReference type="InterPro" id="IPR042173">
    <property type="entry name" value="RNase_J_2"/>
</dbReference>
<dbReference type="InterPro" id="IPR001279">
    <property type="entry name" value="Metallo-B-lactamas"/>
</dbReference>
<evidence type="ECO:0000259" key="3">
    <source>
        <dbReference type="SMART" id="SM00849"/>
    </source>
</evidence>
<accession>B1L4S1</accession>
<evidence type="ECO:0000256" key="2">
    <source>
        <dbReference type="ARBA" id="ARBA00022884"/>
    </source>
</evidence>
<sequence>MIEILSGENSIGGNFVRIRDGDKTLVFDQGIRFDIMSRYYSMQVTPQGIAELRRLGVIPKQEWYMDASGIYISHMHLDHLGLLHNIPSETRVYLPSLSVYEDMKERWENSSSWLQLVAGRYFLEIREIKPLEEDENGVIPLPVSHSAYPAYAFLYFGREGTILYTGDFRVDGFLGEERFLELIGEDLLTYLGENPDVRVDTLIIEGTNVGSNRTPISPDDVANMIRRIAISQKSSQAPMLFTLHGLDFEYAYLILEIAKELGFDCYVASAQIAKLLERIPEPPVEINLVEDFVRYPTMREKVSLEEIGGNSFILTSHREIVDLLRDPSFRPAMRSPVAVLSEPEPEVEEALEYDVIANWLSAMGVQHYRMRASGHYYPYQLTRIMSVVRPKDVKPIHTKSPDLLKRLASLSYGST</sequence>
<proteinExistence type="predicted"/>
<keyword evidence="1" id="KW-0540">Nuclease</keyword>
<dbReference type="InterPro" id="IPR036866">
    <property type="entry name" value="RibonucZ/Hydroxyglut_hydro"/>
</dbReference>
<evidence type="ECO:0000313" key="5">
    <source>
        <dbReference type="Proteomes" id="UP000001686"/>
    </source>
</evidence>
<dbReference type="Gene3D" id="3.40.50.10710">
    <property type="entry name" value="Metallo-hydrolase/oxidoreductase"/>
    <property type="match status" value="1"/>
</dbReference>